<dbReference type="InterPro" id="IPR045598">
    <property type="entry name" value="DUF6457"/>
</dbReference>
<sequence>MSEHDLLVLAGGSGERLGGVDKARVRLAGRTMLDRVLAAAPDARRTVVVGPPHLARPGVPAVLEEPASGGPVAGIAAGLAALDPAGEVPVVVLACDVPRAARAVPSLLDALGSADVAHLVDADGRAQLLVAAYRRPALREALGRLRTGPYGVSVRRMAEHLVGVGVPDPLGLGEDVDTWEAARRVEAAVKEEERMSEHHQPVGPELTRWVSLLVEELGVDPDAVDVEAVLDLAREAAQAVARPAVPLTAFLAGYAVARSGGDHAAFSRTVERVTELARTWGEGA</sequence>
<evidence type="ECO:0000313" key="5">
    <source>
        <dbReference type="Proteomes" id="UP001232536"/>
    </source>
</evidence>
<comment type="caution">
    <text evidence="4">The sequence shown here is derived from an EMBL/GenBank/DDBJ whole genome shotgun (WGS) entry which is preliminary data.</text>
</comment>
<dbReference type="Gene3D" id="3.90.550.10">
    <property type="entry name" value="Spore Coat Polysaccharide Biosynthesis Protein SpsA, Chain A"/>
    <property type="match status" value="1"/>
</dbReference>
<protein>
    <submittedName>
        <fullName evidence="4">NTP transferase domain-containing protein</fullName>
    </submittedName>
</protein>
<dbReference type="InterPro" id="IPR025877">
    <property type="entry name" value="MobA-like_NTP_Trfase"/>
</dbReference>
<keyword evidence="5" id="KW-1185">Reference proteome</keyword>
<feature type="domain" description="MobA-like NTP transferase" evidence="2">
    <location>
        <begin position="7"/>
        <end position="146"/>
    </location>
</feature>
<dbReference type="Pfam" id="PF12804">
    <property type="entry name" value="NTP_transf_3"/>
    <property type="match status" value="1"/>
</dbReference>
<proteinExistence type="predicted"/>
<reference evidence="4 5" key="1">
    <citation type="submission" date="2023-07" db="EMBL/GenBank/DDBJ databases">
        <title>Description of novel actinomycetes strains, isolated from tidal flat sediment.</title>
        <authorList>
            <person name="Lu C."/>
        </authorList>
    </citation>
    <scope>NUCLEOTIDE SEQUENCE [LARGE SCALE GENOMIC DNA]</scope>
    <source>
        <strain evidence="4 5">SYSU T00b441</strain>
    </source>
</reference>
<feature type="domain" description="DUF6457" evidence="3">
    <location>
        <begin position="205"/>
        <end position="282"/>
    </location>
</feature>
<dbReference type="RefSeq" id="WP_304600354.1">
    <property type="nucleotide sequence ID" value="NZ_JAUQYP010000001.1"/>
</dbReference>
<dbReference type="Pfam" id="PF20058">
    <property type="entry name" value="DUF6457"/>
    <property type="match status" value="1"/>
</dbReference>
<dbReference type="EMBL" id="JAUQYP010000001">
    <property type="protein sequence ID" value="MDO8106710.1"/>
    <property type="molecule type" value="Genomic_DNA"/>
</dbReference>
<dbReference type="SUPFAM" id="SSF53448">
    <property type="entry name" value="Nucleotide-diphospho-sugar transferases"/>
    <property type="match status" value="1"/>
</dbReference>
<evidence type="ECO:0000259" key="3">
    <source>
        <dbReference type="Pfam" id="PF20058"/>
    </source>
</evidence>
<evidence type="ECO:0000259" key="2">
    <source>
        <dbReference type="Pfam" id="PF12804"/>
    </source>
</evidence>
<organism evidence="4 5">
    <name type="scientific">Actinotalea lenta</name>
    <dbReference type="NCBI Taxonomy" id="3064654"/>
    <lineage>
        <taxon>Bacteria</taxon>
        <taxon>Bacillati</taxon>
        <taxon>Actinomycetota</taxon>
        <taxon>Actinomycetes</taxon>
        <taxon>Micrococcales</taxon>
        <taxon>Cellulomonadaceae</taxon>
        <taxon>Actinotalea</taxon>
    </lineage>
</organism>
<dbReference type="GO" id="GO:0016740">
    <property type="term" value="F:transferase activity"/>
    <property type="evidence" value="ECO:0007669"/>
    <property type="project" value="UniProtKB-KW"/>
</dbReference>
<gene>
    <name evidence="4" type="ORF">Q6348_05805</name>
</gene>
<evidence type="ECO:0000313" key="4">
    <source>
        <dbReference type="EMBL" id="MDO8106710.1"/>
    </source>
</evidence>
<evidence type="ECO:0000256" key="1">
    <source>
        <dbReference type="ARBA" id="ARBA00022679"/>
    </source>
</evidence>
<dbReference type="Proteomes" id="UP001232536">
    <property type="component" value="Unassembled WGS sequence"/>
</dbReference>
<dbReference type="InterPro" id="IPR029044">
    <property type="entry name" value="Nucleotide-diphossugar_trans"/>
</dbReference>
<dbReference type="PANTHER" id="PTHR19136">
    <property type="entry name" value="MOLYBDENUM COFACTOR GUANYLYLTRANSFERASE"/>
    <property type="match status" value="1"/>
</dbReference>
<keyword evidence="1 4" id="KW-0808">Transferase</keyword>
<accession>A0ABT9D797</accession>
<dbReference type="PANTHER" id="PTHR19136:SF81">
    <property type="entry name" value="MOLYBDENUM COFACTOR GUANYLYLTRANSFERASE"/>
    <property type="match status" value="1"/>
</dbReference>
<name>A0ABT9D797_9CELL</name>